<protein>
    <submittedName>
        <fullName evidence="1">Uncharacterized protein</fullName>
    </submittedName>
</protein>
<keyword evidence="2" id="KW-1185">Reference proteome</keyword>
<dbReference type="Proteomes" id="UP000184356">
    <property type="component" value="Unassembled WGS sequence"/>
</dbReference>
<organism evidence="1 2">
    <name type="scientific">Aspergillus sydowii CBS 593.65</name>
    <dbReference type="NCBI Taxonomy" id="1036612"/>
    <lineage>
        <taxon>Eukaryota</taxon>
        <taxon>Fungi</taxon>
        <taxon>Dikarya</taxon>
        <taxon>Ascomycota</taxon>
        <taxon>Pezizomycotina</taxon>
        <taxon>Eurotiomycetes</taxon>
        <taxon>Eurotiomycetidae</taxon>
        <taxon>Eurotiales</taxon>
        <taxon>Aspergillaceae</taxon>
        <taxon>Aspergillus</taxon>
        <taxon>Aspergillus subgen. Nidulantes</taxon>
    </lineage>
</organism>
<dbReference type="RefSeq" id="XP_040699047.1">
    <property type="nucleotide sequence ID" value="XM_040847825.1"/>
</dbReference>
<evidence type="ECO:0000313" key="2">
    <source>
        <dbReference type="Proteomes" id="UP000184356"/>
    </source>
</evidence>
<dbReference type="GeneID" id="63763898"/>
<dbReference type="VEuPathDB" id="FungiDB:ASPSYDRAFT_49411"/>
<sequence>MSDLEAWKKRSSFEKQCWKQVQSIDGRSTSRNHSLSLKLWAELSFGLIVWFTLR</sequence>
<accession>A0A1L9T795</accession>
<dbReference type="EMBL" id="KV878593">
    <property type="protein sequence ID" value="OJJ55241.1"/>
    <property type="molecule type" value="Genomic_DNA"/>
</dbReference>
<reference evidence="2" key="1">
    <citation type="journal article" date="2017" name="Genome Biol.">
        <title>Comparative genomics reveals high biological diversity and specific adaptations in the industrially and medically important fungal genus Aspergillus.</title>
        <authorList>
            <person name="de Vries R.P."/>
            <person name="Riley R."/>
            <person name="Wiebenga A."/>
            <person name="Aguilar-Osorio G."/>
            <person name="Amillis S."/>
            <person name="Uchima C.A."/>
            <person name="Anderluh G."/>
            <person name="Asadollahi M."/>
            <person name="Askin M."/>
            <person name="Barry K."/>
            <person name="Battaglia E."/>
            <person name="Bayram O."/>
            <person name="Benocci T."/>
            <person name="Braus-Stromeyer S.A."/>
            <person name="Caldana C."/>
            <person name="Canovas D."/>
            <person name="Cerqueira G.C."/>
            <person name="Chen F."/>
            <person name="Chen W."/>
            <person name="Choi C."/>
            <person name="Clum A."/>
            <person name="Dos Santos R.A."/>
            <person name="Damasio A.R."/>
            <person name="Diallinas G."/>
            <person name="Emri T."/>
            <person name="Fekete E."/>
            <person name="Flipphi M."/>
            <person name="Freyberg S."/>
            <person name="Gallo A."/>
            <person name="Gournas C."/>
            <person name="Habgood R."/>
            <person name="Hainaut M."/>
            <person name="Harispe M.L."/>
            <person name="Henrissat B."/>
            <person name="Hilden K.S."/>
            <person name="Hope R."/>
            <person name="Hossain A."/>
            <person name="Karabika E."/>
            <person name="Karaffa L."/>
            <person name="Karanyi Z."/>
            <person name="Krasevec N."/>
            <person name="Kuo A."/>
            <person name="Kusch H."/>
            <person name="LaButti K."/>
            <person name="Lagendijk E.L."/>
            <person name="Lapidus A."/>
            <person name="Levasseur A."/>
            <person name="Lindquist E."/>
            <person name="Lipzen A."/>
            <person name="Logrieco A.F."/>
            <person name="MacCabe A."/>
            <person name="Maekelae M.R."/>
            <person name="Malavazi I."/>
            <person name="Melin P."/>
            <person name="Meyer V."/>
            <person name="Mielnichuk N."/>
            <person name="Miskei M."/>
            <person name="Molnar A.P."/>
            <person name="Mule G."/>
            <person name="Ngan C.Y."/>
            <person name="Orejas M."/>
            <person name="Orosz E."/>
            <person name="Ouedraogo J.P."/>
            <person name="Overkamp K.M."/>
            <person name="Park H.-S."/>
            <person name="Perrone G."/>
            <person name="Piumi F."/>
            <person name="Punt P.J."/>
            <person name="Ram A.F."/>
            <person name="Ramon A."/>
            <person name="Rauscher S."/>
            <person name="Record E."/>
            <person name="Riano-Pachon D.M."/>
            <person name="Robert V."/>
            <person name="Roehrig J."/>
            <person name="Ruller R."/>
            <person name="Salamov A."/>
            <person name="Salih N.S."/>
            <person name="Samson R.A."/>
            <person name="Sandor E."/>
            <person name="Sanguinetti M."/>
            <person name="Schuetze T."/>
            <person name="Sepcic K."/>
            <person name="Shelest E."/>
            <person name="Sherlock G."/>
            <person name="Sophianopoulou V."/>
            <person name="Squina F.M."/>
            <person name="Sun H."/>
            <person name="Susca A."/>
            <person name="Todd R.B."/>
            <person name="Tsang A."/>
            <person name="Unkles S.E."/>
            <person name="van de Wiele N."/>
            <person name="van Rossen-Uffink D."/>
            <person name="Oliveira J.V."/>
            <person name="Vesth T.C."/>
            <person name="Visser J."/>
            <person name="Yu J.-H."/>
            <person name="Zhou M."/>
            <person name="Andersen M.R."/>
            <person name="Archer D.B."/>
            <person name="Baker S.E."/>
            <person name="Benoit I."/>
            <person name="Brakhage A.A."/>
            <person name="Braus G.H."/>
            <person name="Fischer R."/>
            <person name="Frisvad J.C."/>
            <person name="Goldman G.H."/>
            <person name="Houbraken J."/>
            <person name="Oakley B."/>
            <person name="Pocsi I."/>
            <person name="Scazzocchio C."/>
            <person name="Seiboth B."/>
            <person name="vanKuyk P.A."/>
            <person name="Wortman J."/>
            <person name="Dyer P.S."/>
            <person name="Grigoriev I.V."/>
        </authorList>
    </citation>
    <scope>NUCLEOTIDE SEQUENCE [LARGE SCALE GENOMIC DNA]</scope>
    <source>
        <strain evidence="2">CBS 593.65</strain>
    </source>
</reference>
<dbReference type="AlphaFoldDB" id="A0A1L9T795"/>
<proteinExistence type="predicted"/>
<gene>
    <name evidence="1" type="ORF">ASPSYDRAFT_49411</name>
</gene>
<name>A0A1L9T795_9EURO</name>
<evidence type="ECO:0000313" key="1">
    <source>
        <dbReference type="EMBL" id="OJJ55241.1"/>
    </source>
</evidence>